<feature type="domain" description="Mur ligase N-terminal catalytic" evidence="9">
    <location>
        <begin position="22"/>
        <end position="94"/>
    </location>
</feature>
<evidence type="ECO:0000256" key="5">
    <source>
        <dbReference type="ARBA" id="ARBA00023306"/>
    </source>
</evidence>
<name>A0ABT7AGW4_9HYPH</name>
<keyword evidence="7" id="KW-0547">Nucleotide-binding</keyword>
<comment type="caution">
    <text evidence="12">The sequence shown here is derived from an EMBL/GenBank/DDBJ whole genome shotgun (WGS) entry which is preliminary data.</text>
</comment>
<comment type="similarity">
    <text evidence="1 7">Belongs to the MurCDEF family. MurE subfamily.</text>
</comment>
<dbReference type="RefSeq" id="WP_283740599.1">
    <property type="nucleotide sequence ID" value="NZ_JASJEV010000005.1"/>
</dbReference>
<keyword evidence="7 12" id="KW-0436">Ligase</keyword>
<feature type="binding site" evidence="7">
    <location>
        <position position="177"/>
    </location>
    <ligand>
        <name>UDP-N-acetyl-alpha-D-muramoyl-L-alanyl-D-glutamate</name>
        <dbReference type="ChEBI" id="CHEBI:83900"/>
    </ligand>
</feature>
<feature type="binding site" evidence="7">
    <location>
        <position position="380"/>
    </location>
    <ligand>
        <name>meso-2,6-diaminopimelate</name>
        <dbReference type="ChEBI" id="CHEBI:57791"/>
    </ligand>
</feature>
<feature type="domain" description="Mur ligase C-terminal" evidence="10">
    <location>
        <begin position="331"/>
        <end position="454"/>
    </location>
</feature>
<dbReference type="SUPFAM" id="SSF53244">
    <property type="entry name" value="MurD-like peptide ligases, peptide-binding domain"/>
    <property type="match status" value="1"/>
</dbReference>
<comment type="catalytic activity">
    <reaction evidence="7">
        <text>UDP-N-acetyl-alpha-D-muramoyl-L-alanyl-D-glutamate + meso-2,6-diaminopimelate + ATP = UDP-N-acetyl-alpha-D-muramoyl-L-alanyl-gamma-D-glutamyl-meso-2,6-diaminopimelate + ADP + phosphate + H(+)</text>
        <dbReference type="Rhea" id="RHEA:23676"/>
        <dbReference type="ChEBI" id="CHEBI:15378"/>
        <dbReference type="ChEBI" id="CHEBI:30616"/>
        <dbReference type="ChEBI" id="CHEBI:43474"/>
        <dbReference type="ChEBI" id="CHEBI:57791"/>
        <dbReference type="ChEBI" id="CHEBI:83900"/>
        <dbReference type="ChEBI" id="CHEBI:83905"/>
        <dbReference type="ChEBI" id="CHEBI:456216"/>
        <dbReference type="EC" id="6.3.2.13"/>
    </reaction>
</comment>
<dbReference type="InterPro" id="IPR035911">
    <property type="entry name" value="MurE/MurF_N"/>
</dbReference>
<dbReference type="Gene3D" id="3.40.1390.10">
    <property type="entry name" value="MurE/MurF, N-terminal domain"/>
    <property type="match status" value="1"/>
</dbReference>
<dbReference type="NCBIfam" id="NF001124">
    <property type="entry name" value="PRK00139.1-2"/>
    <property type="match status" value="1"/>
</dbReference>
<feature type="binding site" evidence="7">
    <location>
        <begin position="150"/>
        <end position="151"/>
    </location>
    <ligand>
        <name>UDP-N-acetyl-alpha-D-muramoyl-L-alanyl-D-glutamate</name>
        <dbReference type="ChEBI" id="CHEBI:83900"/>
    </ligand>
</feature>
<organism evidence="12 13">
    <name type="scientific">Chelatococcus albus</name>
    <dbReference type="NCBI Taxonomy" id="3047466"/>
    <lineage>
        <taxon>Bacteria</taxon>
        <taxon>Pseudomonadati</taxon>
        <taxon>Pseudomonadota</taxon>
        <taxon>Alphaproteobacteria</taxon>
        <taxon>Hyphomicrobiales</taxon>
        <taxon>Chelatococcaceae</taxon>
        <taxon>Chelatococcus</taxon>
    </lineage>
</organism>
<feature type="modified residue" description="N6-carboxylysine" evidence="7">
    <location>
        <position position="217"/>
    </location>
</feature>
<dbReference type="Pfam" id="PF02875">
    <property type="entry name" value="Mur_ligase_C"/>
    <property type="match status" value="1"/>
</dbReference>
<evidence type="ECO:0000259" key="9">
    <source>
        <dbReference type="Pfam" id="PF01225"/>
    </source>
</evidence>
<dbReference type="NCBIfam" id="NF001126">
    <property type="entry name" value="PRK00139.1-4"/>
    <property type="match status" value="1"/>
</dbReference>
<evidence type="ECO:0000313" key="12">
    <source>
        <dbReference type="EMBL" id="MDJ1158616.1"/>
    </source>
</evidence>
<dbReference type="InterPro" id="IPR004101">
    <property type="entry name" value="Mur_ligase_C"/>
</dbReference>
<dbReference type="SUPFAM" id="SSF53623">
    <property type="entry name" value="MurD-like peptide ligases, catalytic domain"/>
    <property type="match status" value="1"/>
</dbReference>
<accession>A0ABT7AGW4</accession>
<protein>
    <recommendedName>
        <fullName evidence="7">UDP-N-acetylmuramoyl-L-alanyl-D-glutamate--2,6-diaminopimelate ligase</fullName>
        <ecNumber evidence="7">6.3.2.13</ecNumber>
    </recommendedName>
    <alternativeName>
        <fullName evidence="7">Meso-A2pm-adding enzyme</fullName>
    </alternativeName>
    <alternativeName>
        <fullName evidence="7">Meso-diaminopimelate-adding enzyme</fullName>
    </alternativeName>
    <alternativeName>
        <fullName evidence="7">UDP-MurNAc-L-Ala-D-Glu:meso-diaminopimelate ligase</fullName>
    </alternativeName>
    <alternativeName>
        <fullName evidence="7">UDP-MurNAc-tripeptide synthetase</fullName>
    </alternativeName>
    <alternativeName>
        <fullName evidence="7">UDP-N-acetylmuramyl-tripeptide synthetase</fullName>
    </alternativeName>
</protein>
<comment type="caution">
    <text evidence="7">Lacks conserved residue(s) required for the propagation of feature annotation.</text>
</comment>
<dbReference type="InterPro" id="IPR000713">
    <property type="entry name" value="Mur_ligase_N"/>
</dbReference>
<dbReference type="Pfam" id="PF08245">
    <property type="entry name" value="Mur_ligase_M"/>
    <property type="match status" value="1"/>
</dbReference>
<feature type="binding site" evidence="7">
    <location>
        <position position="456"/>
    </location>
    <ligand>
        <name>meso-2,6-diaminopimelate</name>
        <dbReference type="ChEBI" id="CHEBI:57791"/>
    </ligand>
</feature>
<dbReference type="NCBIfam" id="TIGR01085">
    <property type="entry name" value="murE"/>
    <property type="match status" value="1"/>
</dbReference>
<feature type="domain" description="Mur ligase central" evidence="11">
    <location>
        <begin position="106"/>
        <end position="309"/>
    </location>
</feature>
<dbReference type="Pfam" id="PF01225">
    <property type="entry name" value="Mur_ligase"/>
    <property type="match status" value="1"/>
</dbReference>
<dbReference type="InterPro" id="IPR036615">
    <property type="entry name" value="Mur_ligase_C_dom_sf"/>
</dbReference>
<dbReference type="EC" id="6.3.2.13" evidence="7"/>
<evidence type="ECO:0000256" key="1">
    <source>
        <dbReference type="ARBA" id="ARBA00005898"/>
    </source>
</evidence>
<keyword evidence="7" id="KW-0067">ATP-binding</keyword>
<dbReference type="Proteomes" id="UP001321492">
    <property type="component" value="Unassembled WGS sequence"/>
</dbReference>
<dbReference type="Gene3D" id="3.90.190.20">
    <property type="entry name" value="Mur ligase, C-terminal domain"/>
    <property type="match status" value="1"/>
</dbReference>
<comment type="function">
    <text evidence="7">Catalyzes the addition of meso-diaminopimelic acid to the nucleotide precursor UDP-N-acetylmuramoyl-L-alanyl-D-glutamate (UMAG) in the biosynthesis of bacterial cell-wall peptidoglycan.</text>
</comment>
<dbReference type="InterPro" id="IPR005761">
    <property type="entry name" value="UDP-N-AcMur-Glu-dNH2Pim_ligase"/>
</dbReference>
<evidence type="ECO:0000256" key="2">
    <source>
        <dbReference type="ARBA" id="ARBA00022618"/>
    </source>
</evidence>
<proteinExistence type="inferred from homology"/>
<dbReference type="InterPro" id="IPR036565">
    <property type="entry name" value="Mur-like_cat_sf"/>
</dbReference>
<comment type="PTM">
    <text evidence="7">Carboxylation is probably crucial for Mg(2+) binding and, consequently, for the gamma-phosphate positioning of ATP.</text>
</comment>
<comment type="pathway">
    <text evidence="7 8">Cell wall biogenesis; peptidoglycan biosynthesis.</text>
</comment>
<keyword evidence="13" id="KW-1185">Reference proteome</keyword>
<feature type="binding site" evidence="7">
    <location>
        <position position="452"/>
    </location>
    <ligand>
        <name>meso-2,6-diaminopimelate</name>
        <dbReference type="ChEBI" id="CHEBI:57791"/>
    </ligand>
</feature>
<keyword evidence="6 7" id="KW-0961">Cell wall biogenesis/degradation</keyword>
<comment type="cofactor">
    <cofactor evidence="7">
        <name>Mg(2+)</name>
        <dbReference type="ChEBI" id="CHEBI:18420"/>
    </cofactor>
</comment>
<dbReference type="PANTHER" id="PTHR23135">
    <property type="entry name" value="MUR LIGASE FAMILY MEMBER"/>
    <property type="match status" value="1"/>
</dbReference>
<feature type="binding site" evidence="7">
    <location>
        <position position="183"/>
    </location>
    <ligand>
        <name>UDP-N-acetyl-alpha-D-muramoyl-L-alanyl-D-glutamate</name>
        <dbReference type="ChEBI" id="CHEBI:83900"/>
    </ligand>
</feature>
<reference evidence="12 13" key="1">
    <citation type="submission" date="2023-05" db="EMBL/GenBank/DDBJ databases">
        <title>Chelatococcus sp. nov., a moderately thermophilic bacterium isolated from hot spring microbial mat.</title>
        <authorList>
            <person name="Hu C.-J."/>
            <person name="Li W.-J."/>
        </authorList>
    </citation>
    <scope>NUCLEOTIDE SEQUENCE [LARGE SCALE GENOMIC DNA]</scope>
    <source>
        <strain evidence="12 13">SYSU G07232</strain>
    </source>
</reference>
<evidence type="ECO:0000256" key="6">
    <source>
        <dbReference type="ARBA" id="ARBA00023316"/>
    </source>
</evidence>
<sequence>MKLAELLPEVFATGAAAERPVAALTADSRLVRAGSLFVAVPGTKADGMRFVADAAARGAAAVVGEGARPASLPAEVAYAQVADARRALALAAARLHPRQPRTIVAVTGTAGKSSVVDFARQLFAACGHAAASLGTIGVVAPSGTVYGSLTTPDPVSLHETLDRLAQEGVTHLAMEASSHGLDQRRLDGVRLTAAAFTNLGRDHLDYHPTVENYLAAKLRLFDTLMPTGATAVVNADAPEAGAVEAAALKRGLAVLSVGRAGRDLALVEAVRQGFTQRLTIRFGAARHEILLPLAGDFQAWNALVAAGLAIAAGEPPDAALGALAHLAGVKGRLERVAEVNGALVVVDYAHKPDALAQVLDALRPYTAGRLFVVVGAGGDRDAGKRPIMGRIAAERADVVIVSDDNPRSEEPAAIRAAILAAAPGAREIGDRGEAIRTAVRELEPGDVLVVAGKGHETGQIVGDRTLPFSDHDAVRAAVAELSR</sequence>
<feature type="short sequence motif" description="Meso-diaminopimelate recognition motif" evidence="7">
    <location>
        <begin position="404"/>
        <end position="407"/>
    </location>
</feature>
<dbReference type="PANTHER" id="PTHR23135:SF4">
    <property type="entry name" value="UDP-N-ACETYLMURAMOYL-L-ALANYL-D-GLUTAMATE--2,6-DIAMINOPIMELATE LIGASE MURE HOMOLOG, CHLOROPLASTIC"/>
    <property type="match status" value="1"/>
</dbReference>
<evidence type="ECO:0000313" key="13">
    <source>
        <dbReference type="Proteomes" id="UP001321492"/>
    </source>
</evidence>
<feature type="binding site" evidence="7">
    <location>
        <position position="28"/>
    </location>
    <ligand>
        <name>UDP-N-acetyl-alpha-D-muramoyl-L-alanyl-D-glutamate</name>
        <dbReference type="ChEBI" id="CHEBI:83900"/>
    </ligand>
</feature>
<keyword evidence="4 7" id="KW-0573">Peptidoglycan synthesis</keyword>
<dbReference type="HAMAP" id="MF_00208">
    <property type="entry name" value="MurE"/>
    <property type="match status" value="1"/>
</dbReference>
<keyword evidence="2 7" id="KW-0132">Cell division</keyword>
<keyword evidence="7" id="KW-0963">Cytoplasm</keyword>
<evidence type="ECO:0000259" key="10">
    <source>
        <dbReference type="Pfam" id="PF02875"/>
    </source>
</evidence>
<dbReference type="GO" id="GO:0008765">
    <property type="term" value="F:UDP-N-acetylmuramoylalanyl-D-glutamate-2,6-diaminopimelate ligase activity"/>
    <property type="evidence" value="ECO:0007669"/>
    <property type="project" value="UniProtKB-EC"/>
</dbReference>
<evidence type="ECO:0000256" key="7">
    <source>
        <dbReference type="HAMAP-Rule" id="MF_00208"/>
    </source>
</evidence>
<evidence type="ECO:0000256" key="8">
    <source>
        <dbReference type="RuleBase" id="RU004135"/>
    </source>
</evidence>
<keyword evidence="3 7" id="KW-0133">Cell shape</keyword>
<feature type="binding site" evidence="7">
    <location>
        <position position="185"/>
    </location>
    <ligand>
        <name>UDP-N-acetyl-alpha-D-muramoyl-L-alanyl-D-glutamate</name>
        <dbReference type="ChEBI" id="CHEBI:83900"/>
    </ligand>
</feature>
<evidence type="ECO:0000256" key="4">
    <source>
        <dbReference type="ARBA" id="ARBA00022984"/>
    </source>
</evidence>
<feature type="binding site" evidence="7">
    <location>
        <begin position="404"/>
        <end position="407"/>
    </location>
    <ligand>
        <name>meso-2,6-diaminopimelate</name>
        <dbReference type="ChEBI" id="CHEBI:57791"/>
    </ligand>
</feature>
<keyword evidence="7" id="KW-0460">Magnesium</keyword>
<dbReference type="InterPro" id="IPR013221">
    <property type="entry name" value="Mur_ligase_cen"/>
</dbReference>
<dbReference type="Gene3D" id="3.40.1190.10">
    <property type="entry name" value="Mur-like, catalytic domain"/>
    <property type="match status" value="1"/>
</dbReference>
<dbReference type="EMBL" id="JASJEV010000005">
    <property type="protein sequence ID" value="MDJ1158616.1"/>
    <property type="molecule type" value="Genomic_DNA"/>
</dbReference>
<feature type="binding site" evidence="7">
    <location>
        <begin position="108"/>
        <end position="114"/>
    </location>
    <ligand>
        <name>ATP</name>
        <dbReference type="ChEBI" id="CHEBI:30616"/>
    </ligand>
</feature>
<comment type="subcellular location">
    <subcellularLocation>
        <location evidence="7 8">Cytoplasm</location>
    </subcellularLocation>
</comment>
<gene>
    <name evidence="7" type="primary">murE</name>
    <name evidence="12" type="ORF">QNA08_10250</name>
</gene>
<evidence type="ECO:0000259" key="11">
    <source>
        <dbReference type="Pfam" id="PF08245"/>
    </source>
</evidence>
<evidence type="ECO:0000256" key="3">
    <source>
        <dbReference type="ARBA" id="ARBA00022960"/>
    </source>
</evidence>
<keyword evidence="5 7" id="KW-0131">Cell cycle</keyword>
<dbReference type="SUPFAM" id="SSF63418">
    <property type="entry name" value="MurE/MurF N-terminal domain"/>
    <property type="match status" value="1"/>
</dbReference>